<evidence type="ECO:0008006" key="4">
    <source>
        <dbReference type="Google" id="ProtNLM"/>
    </source>
</evidence>
<accession>A0A3L6SCF5</accession>
<name>A0A3L6SCF5_PANMI</name>
<proteinExistence type="predicted"/>
<keyword evidence="3" id="KW-1185">Reference proteome</keyword>
<evidence type="ECO:0000313" key="2">
    <source>
        <dbReference type="EMBL" id="RLN17973.1"/>
    </source>
</evidence>
<dbReference type="InterPro" id="IPR011990">
    <property type="entry name" value="TPR-like_helical_dom_sf"/>
</dbReference>
<dbReference type="Gene3D" id="1.25.40.10">
    <property type="entry name" value="Tetratricopeptide repeat domain"/>
    <property type="match status" value="3"/>
</dbReference>
<dbReference type="AlphaFoldDB" id="A0A3L6SCF5"/>
<reference evidence="3" key="1">
    <citation type="journal article" date="2019" name="Nat. Commun.">
        <title>The genome of broomcorn millet.</title>
        <authorList>
            <person name="Zou C."/>
            <person name="Miki D."/>
            <person name="Li D."/>
            <person name="Tang Q."/>
            <person name="Xiao L."/>
            <person name="Rajput S."/>
            <person name="Deng P."/>
            <person name="Jia W."/>
            <person name="Huang R."/>
            <person name="Zhang M."/>
            <person name="Sun Y."/>
            <person name="Hu J."/>
            <person name="Fu X."/>
            <person name="Schnable P.S."/>
            <person name="Li F."/>
            <person name="Zhang H."/>
            <person name="Feng B."/>
            <person name="Zhu X."/>
            <person name="Liu R."/>
            <person name="Schnable J.C."/>
            <person name="Zhu J.-K."/>
            <person name="Zhang H."/>
        </authorList>
    </citation>
    <scope>NUCLEOTIDE SEQUENCE [LARGE SCALE GENOMIC DNA]</scope>
</reference>
<dbReference type="EMBL" id="PQIB02000005">
    <property type="protein sequence ID" value="RLN17973.1"/>
    <property type="molecule type" value="Genomic_DNA"/>
</dbReference>
<evidence type="ECO:0000256" key="1">
    <source>
        <dbReference type="SAM" id="MobiDB-lite"/>
    </source>
</evidence>
<gene>
    <name evidence="2" type="ORF">C2845_PM02G37370</name>
</gene>
<dbReference type="PANTHER" id="PTHR47459">
    <property type="entry name" value="KINESIN LIGHT CHAIN-RELATED"/>
    <property type="match status" value="1"/>
</dbReference>
<organism evidence="2 3">
    <name type="scientific">Panicum miliaceum</name>
    <name type="common">Proso millet</name>
    <name type="synonym">Broomcorn millet</name>
    <dbReference type="NCBI Taxonomy" id="4540"/>
    <lineage>
        <taxon>Eukaryota</taxon>
        <taxon>Viridiplantae</taxon>
        <taxon>Streptophyta</taxon>
        <taxon>Embryophyta</taxon>
        <taxon>Tracheophyta</taxon>
        <taxon>Spermatophyta</taxon>
        <taxon>Magnoliopsida</taxon>
        <taxon>Liliopsida</taxon>
        <taxon>Poales</taxon>
        <taxon>Poaceae</taxon>
        <taxon>PACMAD clade</taxon>
        <taxon>Panicoideae</taxon>
        <taxon>Panicodae</taxon>
        <taxon>Paniceae</taxon>
        <taxon>Panicinae</taxon>
        <taxon>Panicum</taxon>
        <taxon>Panicum sect. Panicum</taxon>
    </lineage>
</organism>
<evidence type="ECO:0000313" key="3">
    <source>
        <dbReference type="Proteomes" id="UP000275267"/>
    </source>
</evidence>
<dbReference type="SMART" id="SM00028">
    <property type="entry name" value="TPR"/>
    <property type="match status" value="9"/>
</dbReference>
<dbReference type="Proteomes" id="UP000275267">
    <property type="component" value="Unassembled WGS sequence"/>
</dbReference>
<dbReference type="Pfam" id="PF13181">
    <property type="entry name" value="TPR_8"/>
    <property type="match status" value="1"/>
</dbReference>
<comment type="caution">
    <text evidence="2">The sequence shown here is derived from an EMBL/GenBank/DDBJ whole genome shotgun (WGS) entry which is preliminary data.</text>
</comment>
<dbReference type="STRING" id="4540.A0A3L6SCF5"/>
<dbReference type="SUPFAM" id="SSF48452">
    <property type="entry name" value="TPR-like"/>
    <property type="match status" value="3"/>
</dbReference>
<dbReference type="PANTHER" id="PTHR47459:SF3">
    <property type="entry name" value="OS03G0149400 PROTEIN"/>
    <property type="match status" value="1"/>
</dbReference>
<dbReference type="Pfam" id="PF13424">
    <property type="entry name" value="TPR_12"/>
    <property type="match status" value="2"/>
</dbReference>
<dbReference type="OrthoDB" id="626167at2759"/>
<feature type="compositionally biased region" description="Low complexity" evidence="1">
    <location>
        <begin position="83"/>
        <end position="92"/>
    </location>
</feature>
<protein>
    <recommendedName>
        <fullName evidence="4">Nephrocystin-3</fullName>
    </recommendedName>
</protein>
<sequence>MPSWTVLTAEADVVWEWEWKPECSCNPFTRPSACTTKNTPKWIAIQIRGPSAKHVDRDLPLHSRRRLAPRRRCSGRGTGSRSGGSSSSPVSSKDASERQQGLAFHLKIGETKLSALLGFVGAPELESDGHVVKDGGLDDPRWAVSTTLSWVCNRVSDPAYCTSVGVHGIPRRTNAILLALLLSVGLQPEPASGKPISHQAGHHALAAAEDQETLAKSSLQSATATSPSATSCSRAAISTQPAFAFSAPAGLAFLEAAELHESEGDHRKALDLALRAIAPLQESHGGWSLPVARALRLAGAAASRVGLAGDGIESLGAAAEIVDYLAPARRGEHEVAAVGAAVHEQLARAKMAVGRRWDAVVDLRRALELRSGCLDEGSAELGDAYRDVAEAYAGVLDFDKALSLCLKALGVAEARFGEDSTEVAKVRRLLAVIYTGLGRHVDALEQIELAKMVYEPLGLNVELSQVEIDGANIRTLLGRSEEALNDLKRVMKRADKESEERALAYVTMAKILSSQERIGDAKRCLEIAHGIIDTKDSVNPGRIAEAYAEISMLHESMGEFETSLSLMKKTLAVLEGAKDMQHVEGSISARMGWILLHTGRVAEAVPYLETAVDKLKNCFGPQHFGLGFTYKHLGEAYLQMDKHESAVKFLTLAKGIIHATFGPTHEDSIDMNQSLANAYGLMGRYKLAMDFQEQVIDAYKSCGTDSSDDLREAYRLREQLKMKAKGLRHAVFPANSLPVLPEHND</sequence>
<dbReference type="InterPro" id="IPR019734">
    <property type="entry name" value="TPR_rpt"/>
</dbReference>
<feature type="region of interest" description="Disordered" evidence="1">
    <location>
        <begin position="66"/>
        <end position="96"/>
    </location>
</feature>